<protein>
    <submittedName>
        <fullName evidence="2">Uncharacterized protein</fullName>
    </submittedName>
</protein>
<evidence type="ECO:0000313" key="3">
    <source>
        <dbReference type="Proteomes" id="UP001530315"/>
    </source>
</evidence>
<dbReference type="InterPro" id="IPR029058">
    <property type="entry name" value="AB_hydrolase_fold"/>
</dbReference>
<name>A0ABD3PSF1_9STRA</name>
<comment type="caution">
    <text evidence="2">The sequence shown here is derived from an EMBL/GenBank/DDBJ whole genome shotgun (WGS) entry which is preliminary data.</text>
</comment>
<accession>A0ABD3PSF1</accession>
<sequence length="457" mass="50447">MASSDRLVGRLAYFTNAGPLVDYGPRAGIVAAVVGVHGSGRNARAMLRRLVAAVAKNNDDGGLLSSTTSAGDGIDDDDDCHERTKTKTTTANGVCEILVIAPWFLAPVDICPPPECSPPYLRWVDDAHGPLGIEHSFRYGPESIAVPFDDGDAINAAETNTISSYAAMDVLVETLCDRANYPDLERILVVGHSAGGQLVHRWGLTSGSWCFGDDGGDTCPLPSIRIVAANPRSYTYLDGRRYLPAASAADDAFSPRDDYGGGRGPLVSSLFDDLEFRLPTESELKECRHYNLYMWGLEENADLPAPYVTRNVERLMTLDSGKCGENINNADTLFCRYAARNVIYLSGERDTEKLEDQISKGDGYQGPTRRDRCERFYASLQVRGNEILRYRHREKMTDDDDEKGRINNSRNLAKERFHSKHTEGQEMRVHRHIIVKSVGHNGALMFQSKEGLMAMFG</sequence>
<reference evidence="2 3" key="1">
    <citation type="submission" date="2024-10" db="EMBL/GenBank/DDBJ databases">
        <title>Updated reference genomes for cyclostephanoid diatoms.</title>
        <authorList>
            <person name="Roberts W.R."/>
            <person name="Alverson A.J."/>
        </authorList>
    </citation>
    <scope>NUCLEOTIDE SEQUENCE [LARGE SCALE GENOMIC DNA]</scope>
    <source>
        <strain evidence="2 3">AJA276-08</strain>
    </source>
</reference>
<evidence type="ECO:0000313" key="2">
    <source>
        <dbReference type="EMBL" id="KAL3790639.1"/>
    </source>
</evidence>
<dbReference type="EMBL" id="JALLAZ020000628">
    <property type="protein sequence ID" value="KAL3790639.1"/>
    <property type="molecule type" value="Genomic_DNA"/>
</dbReference>
<organism evidence="2 3">
    <name type="scientific">Stephanodiscus triporus</name>
    <dbReference type="NCBI Taxonomy" id="2934178"/>
    <lineage>
        <taxon>Eukaryota</taxon>
        <taxon>Sar</taxon>
        <taxon>Stramenopiles</taxon>
        <taxon>Ochrophyta</taxon>
        <taxon>Bacillariophyta</taxon>
        <taxon>Coscinodiscophyceae</taxon>
        <taxon>Thalassiosirophycidae</taxon>
        <taxon>Stephanodiscales</taxon>
        <taxon>Stephanodiscaceae</taxon>
        <taxon>Stephanodiscus</taxon>
    </lineage>
</organism>
<feature type="compositionally biased region" description="Basic and acidic residues" evidence="1">
    <location>
        <begin position="412"/>
        <end position="423"/>
    </location>
</feature>
<gene>
    <name evidence="2" type="ORF">ACHAW5_004206</name>
</gene>
<dbReference type="SUPFAM" id="SSF53474">
    <property type="entry name" value="alpha/beta-Hydrolases"/>
    <property type="match status" value="1"/>
</dbReference>
<keyword evidence="3" id="KW-1185">Reference proteome</keyword>
<proteinExistence type="predicted"/>
<dbReference type="AlphaFoldDB" id="A0ABD3PSF1"/>
<dbReference type="PANTHER" id="PTHR35560:SF3">
    <property type="entry name" value="PEPTIDASE S9 PROLYL OLIGOPEPTIDASE CATALYTIC DOMAIN-CONTAINING PROTEIN"/>
    <property type="match status" value="1"/>
</dbReference>
<evidence type="ECO:0000256" key="1">
    <source>
        <dbReference type="SAM" id="MobiDB-lite"/>
    </source>
</evidence>
<dbReference type="PANTHER" id="PTHR35560">
    <property type="entry name" value="BLL0132 PROTEIN"/>
    <property type="match status" value="1"/>
</dbReference>
<dbReference type="Gene3D" id="3.40.50.1820">
    <property type="entry name" value="alpha/beta hydrolase"/>
    <property type="match status" value="1"/>
</dbReference>
<feature type="region of interest" description="Disordered" evidence="1">
    <location>
        <begin position="398"/>
        <end position="423"/>
    </location>
</feature>
<dbReference type="Proteomes" id="UP001530315">
    <property type="component" value="Unassembled WGS sequence"/>
</dbReference>